<proteinExistence type="predicted"/>
<dbReference type="AlphaFoldDB" id="A0A2P2MLE7"/>
<dbReference type="EMBL" id="GGEC01050549">
    <property type="protein sequence ID" value="MBX31033.1"/>
    <property type="molecule type" value="Transcribed_RNA"/>
</dbReference>
<reference evidence="1" key="1">
    <citation type="submission" date="2018-02" db="EMBL/GenBank/DDBJ databases">
        <title>Rhizophora mucronata_Transcriptome.</title>
        <authorList>
            <person name="Meera S.P."/>
            <person name="Sreeshan A."/>
            <person name="Augustine A."/>
        </authorList>
    </citation>
    <scope>NUCLEOTIDE SEQUENCE</scope>
    <source>
        <tissue evidence="1">Leaf</tissue>
    </source>
</reference>
<evidence type="ECO:0000313" key="1">
    <source>
        <dbReference type="EMBL" id="MBX31033.1"/>
    </source>
</evidence>
<organism evidence="1">
    <name type="scientific">Rhizophora mucronata</name>
    <name type="common">Asiatic mangrove</name>
    <dbReference type="NCBI Taxonomy" id="61149"/>
    <lineage>
        <taxon>Eukaryota</taxon>
        <taxon>Viridiplantae</taxon>
        <taxon>Streptophyta</taxon>
        <taxon>Embryophyta</taxon>
        <taxon>Tracheophyta</taxon>
        <taxon>Spermatophyta</taxon>
        <taxon>Magnoliopsida</taxon>
        <taxon>eudicotyledons</taxon>
        <taxon>Gunneridae</taxon>
        <taxon>Pentapetalae</taxon>
        <taxon>rosids</taxon>
        <taxon>fabids</taxon>
        <taxon>Malpighiales</taxon>
        <taxon>Rhizophoraceae</taxon>
        <taxon>Rhizophora</taxon>
    </lineage>
</organism>
<name>A0A2P2MLE7_RHIMU</name>
<sequence>MKFSFAYFLLFVYRQMLQGLMDMRGQ</sequence>
<accession>A0A2P2MLE7</accession>
<protein>
    <submittedName>
        <fullName evidence="1">Uncharacterized protein</fullName>
    </submittedName>
</protein>